<dbReference type="InterPro" id="IPR008929">
    <property type="entry name" value="Chondroitin_lyas"/>
</dbReference>
<evidence type="ECO:0000256" key="1">
    <source>
        <dbReference type="ARBA" id="ARBA00004196"/>
    </source>
</evidence>
<dbReference type="InterPro" id="IPR012480">
    <property type="entry name" value="Hepar_II_III_C"/>
</dbReference>
<feature type="chain" id="PRO_5011606241" evidence="2">
    <location>
        <begin position="26"/>
        <end position="635"/>
    </location>
</feature>
<dbReference type="STRING" id="623281.SAMN05421747_10355"/>
<dbReference type="PANTHER" id="PTHR38045:SF1">
    <property type="entry name" value="HEPARINASE II_III-LIKE PROTEIN"/>
    <property type="match status" value="1"/>
</dbReference>
<feature type="signal peptide" evidence="2">
    <location>
        <begin position="1"/>
        <end position="25"/>
    </location>
</feature>
<dbReference type="PANTHER" id="PTHR38045">
    <property type="entry name" value="CHROMOSOME 1, WHOLE GENOME SHOTGUN SEQUENCE"/>
    <property type="match status" value="1"/>
</dbReference>
<dbReference type="RefSeq" id="WP_090971815.1">
    <property type="nucleotide sequence ID" value="NZ_FOLL01000003.1"/>
</dbReference>
<name>A0A1I1FMP7_9SPHI</name>
<comment type="subcellular location">
    <subcellularLocation>
        <location evidence="1">Cell envelope</location>
    </subcellularLocation>
</comment>
<dbReference type="EMBL" id="FOLL01000003">
    <property type="protein sequence ID" value="SFC00604.1"/>
    <property type="molecule type" value="Genomic_DNA"/>
</dbReference>
<dbReference type="AlphaFoldDB" id="A0A1I1FMP7"/>
<dbReference type="Pfam" id="PF07940">
    <property type="entry name" value="Hepar_II_III_C"/>
    <property type="match status" value="1"/>
</dbReference>
<protein>
    <submittedName>
        <fullName evidence="4">Heparinase II/III-like protein</fullName>
    </submittedName>
</protein>
<organism evidence="4 5">
    <name type="scientific">Parapedobacter composti</name>
    <dbReference type="NCBI Taxonomy" id="623281"/>
    <lineage>
        <taxon>Bacteria</taxon>
        <taxon>Pseudomonadati</taxon>
        <taxon>Bacteroidota</taxon>
        <taxon>Sphingobacteriia</taxon>
        <taxon>Sphingobacteriales</taxon>
        <taxon>Sphingobacteriaceae</taxon>
        <taxon>Parapedobacter</taxon>
    </lineage>
</organism>
<feature type="domain" description="Heparinase II/III-like C-terminal" evidence="3">
    <location>
        <begin position="398"/>
        <end position="567"/>
    </location>
</feature>
<dbReference type="Gene3D" id="2.70.98.70">
    <property type="match status" value="1"/>
</dbReference>
<dbReference type="OrthoDB" id="175534at2"/>
<keyword evidence="5" id="KW-1185">Reference proteome</keyword>
<dbReference type="PROSITE" id="PS51257">
    <property type="entry name" value="PROKAR_LIPOPROTEIN"/>
    <property type="match status" value="1"/>
</dbReference>
<reference evidence="4 5" key="1">
    <citation type="submission" date="2016-10" db="EMBL/GenBank/DDBJ databases">
        <authorList>
            <person name="de Groot N.N."/>
        </authorList>
    </citation>
    <scope>NUCLEOTIDE SEQUENCE [LARGE SCALE GENOMIC DNA]</scope>
    <source>
        <strain evidence="4 5">DSM 22900</strain>
    </source>
</reference>
<keyword evidence="2" id="KW-0732">Signal</keyword>
<gene>
    <name evidence="4" type="ORF">SAMN05421747_10355</name>
</gene>
<evidence type="ECO:0000313" key="4">
    <source>
        <dbReference type="EMBL" id="SFC00604.1"/>
    </source>
</evidence>
<dbReference type="SUPFAM" id="SSF48230">
    <property type="entry name" value="Chondroitin AC/alginate lyase"/>
    <property type="match status" value="1"/>
</dbReference>
<dbReference type="Gene3D" id="1.50.10.100">
    <property type="entry name" value="Chondroitin AC/alginate lyase"/>
    <property type="match status" value="1"/>
</dbReference>
<evidence type="ECO:0000259" key="3">
    <source>
        <dbReference type="Pfam" id="PF07940"/>
    </source>
</evidence>
<sequence length="635" mass="72168">MKVILKIFSAIGLLGFFLSCHTQQAATRSYDYLKLANHPRLLLAEGEEKLIESSLVRNPEFKRIDTYIKEVCEGLLAEPVLVFEKQGKRLLAVSRKALTRLYYLSYSYRMTGDIRYLDRAEKELNAVCSFETWNPSHFLDVGEMCMAVAIAYDWLYDDLKESTRENVRKAIVEKAFVPSYMPEYASFLERHNNWNPVCNGGLVYGALAIFEDEREQSIAIIERALKSTVLPLQTYAPDGNYPEGPSYWNYGTSFQVMFLDALESALGSDNGLSNAPGFMESAYYMLFASGPSGYYFNYYDCGRSVSASASMFWFADKLDDPTLIYQEIPLINKGIYTRKTNSDEERLLPNALIFGKNLTLSDVRAPSKNVFTGRGITPVSIARTSWKTGEGKYLGIKGGRAYDAHGHMDQGTFVYDVGNVRWAMDFGLQSYITLESKGVDLWNMEQHSQRWDIFRYNNLNHNTLTINNQRHNVMGKAEIIETYEGDRELGAKVDLTPVLNFRDELKTATRKARIVADEYLEVEDLVESNAEPVNLRWNMVTPSSAEIVDKQTIRLSQQGKIMLLLFDANVPFKLVIRPSENPSQYKCEFGDYNYGDYNQENKGTVMVGFDAEIPANTAGRFRVRFIEGSPGRSVK</sequence>
<dbReference type="Proteomes" id="UP000199577">
    <property type="component" value="Unassembled WGS sequence"/>
</dbReference>
<evidence type="ECO:0000313" key="5">
    <source>
        <dbReference type="Proteomes" id="UP000199577"/>
    </source>
</evidence>
<dbReference type="GO" id="GO:0030313">
    <property type="term" value="C:cell envelope"/>
    <property type="evidence" value="ECO:0007669"/>
    <property type="project" value="UniProtKB-SubCell"/>
</dbReference>
<proteinExistence type="predicted"/>
<evidence type="ECO:0000256" key="2">
    <source>
        <dbReference type="SAM" id="SignalP"/>
    </source>
</evidence>
<dbReference type="GO" id="GO:0016829">
    <property type="term" value="F:lyase activity"/>
    <property type="evidence" value="ECO:0007669"/>
    <property type="project" value="InterPro"/>
</dbReference>
<accession>A0A1I1FMP7</accession>